<evidence type="ECO:0000259" key="3">
    <source>
        <dbReference type="Pfam" id="PF00561"/>
    </source>
</evidence>
<evidence type="ECO:0000313" key="5">
    <source>
        <dbReference type="Proteomes" id="UP000596929"/>
    </source>
</evidence>
<dbReference type="Pfam" id="PF00561">
    <property type="entry name" value="Abhydrolase_1"/>
    <property type="match status" value="1"/>
</dbReference>
<dbReference type="InterPro" id="IPR000073">
    <property type="entry name" value="AB_hydrolase_1"/>
</dbReference>
<dbReference type="SUPFAM" id="SSF53474">
    <property type="entry name" value="alpha/beta-Hydrolases"/>
    <property type="match status" value="1"/>
</dbReference>
<dbReference type="PANTHER" id="PTHR43798:SF33">
    <property type="entry name" value="HYDROLASE, PUTATIVE (AFU_ORTHOLOGUE AFUA_2G14860)-RELATED"/>
    <property type="match status" value="1"/>
</dbReference>
<feature type="domain" description="AB hydrolase-1" evidence="3">
    <location>
        <begin position="34"/>
        <end position="303"/>
    </location>
</feature>
<name>A0ABR7DF39_9CLOT</name>
<dbReference type="InterPro" id="IPR050266">
    <property type="entry name" value="AB_hydrolase_sf"/>
</dbReference>
<gene>
    <name evidence="4" type="ORF">H8S20_12570</name>
</gene>
<dbReference type="Proteomes" id="UP000596929">
    <property type="component" value="Unassembled WGS sequence"/>
</dbReference>
<dbReference type="Gene3D" id="3.40.50.1820">
    <property type="entry name" value="alpha/beta hydrolase"/>
    <property type="match status" value="1"/>
</dbReference>
<organism evidence="4 5">
    <name type="scientific">Clostridium hominis</name>
    <dbReference type="NCBI Taxonomy" id="2763036"/>
    <lineage>
        <taxon>Bacteria</taxon>
        <taxon>Bacillati</taxon>
        <taxon>Bacillota</taxon>
        <taxon>Clostridia</taxon>
        <taxon>Eubacteriales</taxon>
        <taxon>Clostridiaceae</taxon>
        <taxon>Clostridium</taxon>
    </lineage>
</organism>
<accession>A0ABR7DF39</accession>
<dbReference type="EMBL" id="JACOOO010000025">
    <property type="protein sequence ID" value="MBC5629720.1"/>
    <property type="molecule type" value="Genomic_DNA"/>
</dbReference>
<dbReference type="InterPro" id="IPR002410">
    <property type="entry name" value="Peptidase_S33"/>
</dbReference>
<comment type="similarity">
    <text evidence="1">Belongs to the peptidase S33 family.</text>
</comment>
<proteinExistence type="inferred from homology"/>
<dbReference type="GO" id="GO:0016787">
    <property type="term" value="F:hydrolase activity"/>
    <property type="evidence" value="ECO:0007669"/>
    <property type="project" value="UniProtKB-KW"/>
</dbReference>
<keyword evidence="5" id="KW-1185">Reference proteome</keyword>
<dbReference type="InterPro" id="IPR029058">
    <property type="entry name" value="AB_hydrolase_fold"/>
</dbReference>
<comment type="caution">
    <text evidence="4">The sequence shown here is derived from an EMBL/GenBank/DDBJ whole genome shotgun (WGS) entry which is preliminary data.</text>
</comment>
<evidence type="ECO:0000256" key="1">
    <source>
        <dbReference type="ARBA" id="ARBA00010088"/>
    </source>
</evidence>
<protein>
    <submittedName>
        <fullName evidence="4">Alpha/beta hydrolase</fullName>
    </submittedName>
</protein>
<keyword evidence="2 4" id="KW-0378">Hydrolase</keyword>
<sequence>MKNKLKRKIYDEEYININGILQYLFHAGTDENNPVMLFLHGGPGSAESIFAYSFQEKWEEIYTVVHWDQRGAGKTLTKNPNSFPTMDLMLEDLYQIIQHLKARYNKGKIILLGHSWGSVLGSTFVLNHPEEVEYYIGVGQVVNMIENERVGYEKVKELIIEVDDKKSLKTLEVLGDYPGDKFENDTFIKIGKLRRLQNKYKLAISLNFKIISIVLKSPIMKFSDISSLIKSLMANQTLYYFLWEYDLNSYSLDYKVPVYYILGEKDWQTPYPIAQKYFESISAPDKEIYMVPNAGHMTMMDEPESFYYALKEVYSRKMV</sequence>
<dbReference type="RefSeq" id="WP_186860345.1">
    <property type="nucleotide sequence ID" value="NZ_JACOOO010000025.1"/>
</dbReference>
<dbReference type="GO" id="GO:0016740">
    <property type="term" value="F:transferase activity"/>
    <property type="evidence" value="ECO:0007669"/>
    <property type="project" value="UniProtKB-KW"/>
</dbReference>
<evidence type="ECO:0000256" key="2">
    <source>
        <dbReference type="ARBA" id="ARBA00022801"/>
    </source>
</evidence>
<dbReference type="PANTHER" id="PTHR43798">
    <property type="entry name" value="MONOACYLGLYCEROL LIPASE"/>
    <property type="match status" value="1"/>
</dbReference>
<reference evidence="4 5" key="1">
    <citation type="submission" date="2020-08" db="EMBL/GenBank/DDBJ databases">
        <title>Genome public.</title>
        <authorList>
            <person name="Liu C."/>
            <person name="Sun Q."/>
        </authorList>
    </citation>
    <scope>NUCLEOTIDE SEQUENCE [LARGE SCALE GENOMIC DNA]</scope>
    <source>
        <strain evidence="4 5">NSJ-6</strain>
    </source>
</reference>
<evidence type="ECO:0000313" key="4">
    <source>
        <dbReference type="EMBL" id="MBC5629720.1"/>
    </source>
</evidence>
<dbReference type="PRINTS" id="PR00793">
    <property type="entry name" value="PROAMNOPTASE"/>
</dbReference>
<keyword evidence="4" id="KW-0808">Transferase</keyword>